<dbReference type="SUPFAM" id="SSF52540">
    <property type="entry name" value="P-loop containing nucleoside triphosphate hydrolases"/>
    <property type="match status" value="1"/>
</dbReference>
<dbReference type="Pfam" id="PF01078">
    <property type="entry name" value="Mg_chelatase"/>
    <property type="match status" value="1"/>
</dbReference>
<dbReference type="Proteomes" id="UP000586254">
    <property type="component" value="Unassembled WGS sequence"/>
</dbReference>
<dbReference type="Pfam" id="PF13335">
    <property type="entry name" value="Mg_chelatase_C"/>
    <property type="match status" value="1"/>
</dbReference>
<dbReference type="InterPro" id="IPR004482">
    <property type="entry name" value="Mg_chelat-rel"/>
</dbReference>
<accession>A0A1I5JNE5</accession>
<comment type="caution">
    <text evidence="3">The sequence shown here is derived from an EMBL/GenBank/DDBJ whole genome shotgun (WGS) entry which is preliminary data.</text>
</comment>
<dbReference type="InterPro" id="IPR027417">
    <property type="entry name" value="P-loop_NTPase"/>
</dbReference>
<dbReference type="InterPro" id="IPR020568">
    <property type="entry name" value="Ribosomal_Su5_D2-typ_SF"/>
</dbReference>
<dbReference type="InterPro" id="IPR000523">
    <property type="entry name" value="Mg_chelatse_chII-like_cat_dom"/>
</dbReference>
<evidence type="ECO:0000313" key="4">
    <source>
        <dbReference type="Proteomes" id="UP000586254"/>
    </source>
</evidence>
<dbReference type="GO" id="GO:0005524">
    <property type="term" value="F:ATP binding"/>
    <property type="evidence" value="ECO:0007669"/>
    <property type="project" value="InterPro"/>
</dbReference>
<dbReference type="Gene3D" id="3.30.230.10">
    <property type="match status" value="1"/>
</dbReference>
<proteinExistence type="predicted"/>
<dbReference type="Gene3D" id="3.40.50.300">
    <property type="entry name" value="P-loop containing nucleotide triphosphate hydrolases"/>
    <property type="match status" value="1"/>
</dbReference>
<reference evidence="3 4" key="1">
    <citation type="submission" date="2020-07" db="EMBL/GenBank/DDBJ databases">
        <title>Organ Donor 1.</title>
        <authorList>
            <person name="Marsh A.J."/>
            <person name="Azcarate-Peril M.A."/>
        </authorList>
    </citation>
    <scope>NUCLEOTIDE SEQUENCE [LARGE SCALE GENOMIC DNA]</scope>
    <source>
        <strain evidence="3 4">AMC0717</strain>
    </source>
</reference>
<dbReference type="Pfam" id="PF13541">
    <property type="entry name" value="ChlI"/>
    <property type="match status" value="1"/>
</dbReference>
<dbReference type="SUPFAM" id="SSF54211">
    <property type="entry name" value="Ribosomal protein S5 domain 2-like"/>
    <property type="match status" value="1"/>
</dbReference>
<dbReference type="RefSeq" id="WP_090412809.1">
    <property type="nucleotide sequence ID" value="NZ_CAJKZB010000006.1"/>
</dbReference>
<dbReference type="EMBL" id="JACCKS010000017">
    <property type="protein sequence ID" value="NZA39191.1"/>
    <property type="molecule type" value="Genomic_DNA"/>
</dbReference>
<name>A0A1I5JNE5_9FIRM</name>
<sequence>MLSQIHSCSLLGIEGQIVTVEIDVLNGLPSYVLVGLPDTGVKESKERVYSALKNSGYSYPMKKITINLAPADLKKEGPAYDLPIALGLLMASEQLEPVDIESYVILGELSLSGEIKAINGILPMVLAARDHGFKKIMIPSANQYEAAVVEGIEILPVVSVAEAAAHLSGECCKAPCTVNIDALFKRTNTHNCETDFSEIRGQEHAKRAFEIAAAGAHNLLLSGPPGAGKSMMAKAFPSILPDMTVEEALEVTKIYSVAGLLRDAQVMTERPFRSPHHTISNISLIGGGRIPKPGEVSLAHLGVLFLDELPEFKKSALEVLRQPIEDQQVTISRVNASLTYPASFMMIASMNPCPCGYYGDPTHECRCSTSEIHRYAGKISGPLLDRIDIKIEVPAMDFDALETAPKGESSADIKVRVNAARAVQNRRYGEEKGLYFNAQLSPRHIEKYCELGMPEKQLMEKIYKKMNLSARGYHRILKLARTIADLEGAVEIKAAHLSEAVQYRSFSPEG</sequence>
<feature type="domain" description="Magnesium chelatase ChlI-like catalytic" evidence="1">
    <location>
        <begin position="195"/>
        <end position="398"/>
    </location>
</feature>
<evidence type="ECO:0000313" key="3">
    <source>
        <dbReference type="EMBL" id="NZA39191.1"/>
    </source>
</evidence>
<dbReference type="NCBIfam" id="TIGR00368">
    <property type="entry name" value="YifB family Mg chelatase-like AAA ATPase"/>
    <property type="match status" value="1"/>
</dbReference>
<dbReference type="PANTHER" id="PTHR32039:SF7">
    <property type="entry name" value="COMPETENCE PROTEIN COMM"/>
    <property type="match status" value="1"/>
</dbReference>
<dbReference type="InterPro" id="IPR045006">
    <property type="entry name" value="CHLI-like"/>
</dbReference>
<dbReference type="PANTHER" id="PTHR32039">
    <property type="entry name" value="MAGNESIUM-CHELATASE SUBUNIT CHLI"/>
    <property type="match status" value="1"/>
</dbReference>
<gene>
    <name evidence="3" type="ORF">H0N91_13915</name>
</gene>
<feature type="domain" description="Mg chelatase-related protein C-terminal" evidence="2">
    <location>
        <begin position="407"/>
        <end position="504"/>
    </location>
</feature>
<dbReference type="InterPro" id="IPR025158">
    <property type="entry name" value="Mg_chelat-rel_C"/>
</dbReference>
<evidence type="ECO:0000259" key="2">
    <source>
        <dbReference type="Pfam" id="PF13335"/>
    </source>
</evidence>
<protein>
    <submittedName>
        <fullName evidence="3">YifB family Mg chelatase-like AAA ATPase</fullName>
    </submittedName>
</protein>
<dbReference type="AlphaFoldDB" id="A0A1I5JNE5"/>
<dbReference type="InterPro" id="IPR014721">
    <property type="entry name" value="Ribsml_uS5_D2-typ_fold_subgr"/>
</dbReference>
<organism evidence="3 4">
    <name type="scientific">Eubacterium callanderi</name>
    <dbReference type="NCBI Taxonomy" id="53442"/>
    <lineage>
        <taxon>Bacteria</taxon>
        <taxon>Bacillati</taxon>
        <taxon>Bacillota</taxon>
        <taxon>Clostridia</taxon>
        <taxon>Eubacteriales</taxon>
        <taxon>Eubacteriaceae</taxon>
        <taxon>Eubacterium</taxon>
    </lineage>
</organism>
<evidence type="ECO:0000259" key="1">
    <source>
        <dbReference type="Pfam" id="PF01078"/>
    </source>
</evidence>